<reference evidence="8" key="1">
    <citation type="submission" date="2020-12" db="EMBL/GenBank/DDBJ databases">
        <title>Metabolic potential, ecology and presence of endohyphal bacteria is reflected in genomic diversity of Mucoromycotina.</title>
        <authorList>
            <person name="Muszewska A."/>
            <person name="Okrasinska A."/>
            <person name="Steczkiewicz K."/>
            <person name="Drgas O."/>
            <person name="Orlowska M."/>
            <person name="Perlinska-Lenart U."/>
            <person name="Aleksandrzak-Piekarczyk T."/>
            <person name="Szatraj K."/>
            <person name="Zielenkiewicz U."/>
            <person name="Pilsyk S."/>
            <person name="Malc E."/>
            <person name="Mieczkowski P."/>
            <person name="Kruszewska J.S."/>
            <person name="Biernat P."/>
            <person name="Pawlowska J."/>
        </authorList>
    </citation>
    <scope>NUCLEOTIDE SEQUENCE</scope>
    <source>
        <strain evidence="8">WA0000051536</strain>
    </source>
</reference>
<sequence>MSQDIKEKIIVTSDSEKVLEIEDTTVSSQDNNSIITNSDYSPDLQWTEEEEKKVIRKIDIRLMSWVLLMTFVLNMDRTNIANALSDGLPTDLGFNLDYVNQATLIYGIIFTIFTLPTNAIVKKVGAHNWIPFIMFAWGIVTWAHIFVKDYKSYLVVRIFIAVTEAGFIPACLTYLTGFYTTSELSARLAWFWAIQSFASAFSGFLSFLIFRLAGVAGLEGWKWLFLIDGILTDVVAVISYFYLPATLSDTDKWIFFRKSWFTERETQIAVTRLIRDDLTKNNQYNTVSWADVKIALMDTKVWTHLAIGCLTTMPVAPISGYLPLIIKQTGFTVYLANLLAAPTYIVGLIGSIFMGRMSEKYGNTALWSLIGIVWSFVGFAMMEFLPDGTDKWTMYGAAFVAASAPTWHGIHIAWMSSNLAPIGKRTLALAWVIGAANIAAVPGSQIYAQLINRLRFSSLANADAPRFRKGNKILMGIAVATGVLIVLQHIRYVITNKLRQRKWDAMSADEQRAYKETTSDRGSNRLDYRFHI</sequence>
<dbReference type="InterPro" id="IPR011701">
    <property type="entry name" value="MFS"/>
</dbReference>
<dbReference type="GO" id="GO:0016020">
    <property type="term" value="C:membrane"/>
    <property type="evidence" value="ECO:0007669"/>
    <property type="project" value="UniProtKB-SubCell"/>
</dbReference>
<dbReference type="OrthoDB" id="1935484at2759"/>
<feature type="transmembrane region" description="Helical" evidence="6">
    <location>
        <begin position="334"/>
        <end position="354"/>
    </location>
</feature>
<dbReference type="GO" id="GO:0022857">
    <property type="term" value="F:transmembrane transporter activity"/>
    <property type="evidence" value="ECO:0007669"/>
    <property type="project" value="InterPro"/>
</dbReference>
<dbReference type="InterPro" id="IPR020846">
    <property type="entry name" value="MFS_dom"/>
</dbReference>
<keyword evidence="2" id="KW-0813">Transport</keyword>
<evidence type="ECO:0000256" key="2">
    <source>
        <dbReference type="ARBA" id="ARBA00022448"/>
    </source>
</evidence>
<keyword evidence="9" id="KW-1185">Reference proteome</keyword>
<feature type="transmembrane region" description="Helical" evidence="6">
    <location>
        <begin position="188"/>
        <end position="211"/>
    </location>
</feature>
<feature type="transmembrane region" description="Helical" evidence="6">
    <location>
        <begin position="426"/>
        <end position="448"/>
    </location>
</feature>
<protein>
    <recommendedName>
        <fullName evidence="7">Major facilitator superfamily (MFS) profile domain-containing protein</fullName>
    </recommendedName>
</protein>
<comment type="subcellular location">
    <subcellularLocation>
        <location evidence="1">Membrane</location>
        <topology evidence="1">Multi-pass membrane protein</topology>
    </subcellularLocation>
</comment>
<evidence type="ECO:0000256" key="4">
    <source>
        <dbReference type="ARBA" id="ARBA00022989"/>
    </source>
</evidence>
<feature type="transmembrane region" description="Helical" evidence="6">
    <location>
        <begin position="392"/>
        <end position="414"/>
    </location>
</feature>
<dbReference type="PANTHER" id="PTHR43791">
    <property type="entry name" value="PERMEASE-RELATED"/>
    <property type="match status" value="1"/>
</dbReference>
<keyword evidence="4 6" id="KW-1133">Transmembrane helix</keyword>
<dbReference type="Pfam" id="PF07690">
    <property type="entry name" value="MFS_1"/>
    <property type="match status" value="1"/>
</dbReference>
<keyword evidence="3 6" id="KW-0812">Transmembrane</keyword>
<evidence type="ECO:0000256" key="5">
    <source>
        <dbReference type="ARBA" id="ARBA00023136"/>
    </source>
</evidence>
<dbReference type="Proteomes" id="UP000612746">
    <property type="component" value="Unassembled WGS sequence"/>
</dbReference>
<evidence type="ECO:0000256" key="1">
    <source>
        <dbReference type="ARBA" id="ARBA00004141"/>
    </source>
</evidence>
<feature type="transmembrane region" description="Helical" evidence="6">
    <location>
        <begin position="128"/>
        <end position="147"/>
    </location>
</feature>
<proteinExistence type="predicted"/>
<feature type="transmembrane region" description="Helical" evidence="6">
    <location>
        <begin position="62"/>
        <end position="84"/>
    </location>
</feature>
<dbReference type="EMBL" id="JAEPRA010000005">
    <property type="protein sequence ID" value="KAG2185497.1"/>
    <property type="molecule type" value="Genomic_DNA"/>
</dbReference>
<dbReference type="Gene3D" id="1.20.1250.20">
    <property type="entry name" value="MFS general substrate transporter like domains"/>
    <property type="match status" value="2"/>
</dbReference>
<feature type="transmembrane region" description="Helical" evidence="6">
    <location>
        <begin position="301"/>
        <end position="322"/>
    </location>
</feature>
<feature type="transmembrane region" description="Helical" evidence="6">
    <location>
        <begin position="223"/>
        <end position="243"/>
    </location>
</feature>
<comment type="caution">
    <text evidence="8">The sequence shown here is derived from an EMBL/GenBank/DDBJ whole genome shotgun (WGS) entry which is preliminary data.</text>
</comment>
<gene>
    <name evidence="8" type="ORF">INT44_002290</name>
</gene>
<evidence type="ECO:0000313" key="8">
    <source>
        <dbReference type="EMBL" id="KAG2185497.1"/>
    </source>
</evidence>
<evidence type="ECO:0000313" key="9">
    <source>
        <dbReference type="Proteomes" id="UP000612746"/>
    </source>
</evidence>
<evidence type="ECO:0000256" key="3">
    <source>
        <dbReference type="ARBA" id="ARBA00022692"/>
    </source>
</evidence>
<accession>A0A8H7UKW6</accession>
<feature type="transmembrane region" description="Helical" evidence="6">
    <location>
        <begin position="153"/>
        <end position="176"/>
    </location>
</feature>
<dbReference type="PANTHER" id="PTHR43791:SF86">
    <property type="entry name" value="MAJOR FACILITATOR SUPERFAMILY (MFS) PROFILE DOMAIN-CONTAINING PROTEIN"/>
    <property type="match status" value="1"/>
</dbReference>
<keyword evidence="5 6" id="KW-0472">Membrane</keyword>
<dbReference type="SUPFAM" id="SSF103473">
    <property type="entry name" value="MFS general substrate transporter"/>
    <property type="match status" value="1"/>
</dbReference>
<dbReference type="PROSITE" id="PS50850">
    <property type="entry name" value="MFS"/>
    <property type="match status" value="1"/>
</dbReference>
<evidence type="ECO:0000256" key="6">
    <source>
        <dbReference type="SAM" id="Phobius"/>
    </source>
</evidence>
<feature type="transmembrane region" description="Helical" evidence="6">
    <location>
        <begin position="104"/>
        <end position="121"/>
    </location>
</feature>
<name>A0A8H7UKW6_9FUNG</name>
<feature type="transmembrane region" description="Helical" evidence="6">
    <location>
        <begin position="366"/>
        <end position="386"/>
    </location>
</feature>
<feature type="transmembrane region" description="Helical" evidence="6">
    <location>
        <begin position="473"/>
        <end position="494"/>
    </location>
</feature>
<dbReference type="AlphaFoldDB" id="A0A8H7UKW6"/>
<organism evidence="8 9">
    <name type="scientific">Umbelopsis vinacea</name>
    <dbReference type="NCBI Taxonomy" id="44442"/>
    <lineage>
        <taxon>Eukaryota</taxon>
        <taxon>Fungi</taxon>
        <taxon>Fungi incertae sedis</taxon>
        <taxon>Mucoromycota</taxon>
        <taxon>Mucoromycotina</taxon>
        <taxon>Umbelopsidomycetes</taxon>
        <taxon>Umbelopsidales</taxon>
        <taxon>Umbelopsidaceae</taxon>
        <taxon>Umbelopsis</taxon>
    </lineage>
</organism>
<dbReference type="InterPro" id="IPR036259">
    <property type="entry name" value="MFS_trans_sf"/>
</dbReference>
<evidence type="ECO:0000259" key="7">
    <source>
        <dbReference type="PROSITE" id="PS50850"/>
    </source>
</evidence>
<feature type="domain" description="Major facilitator superfamily (MFS) profile" evidence="7">
    <location>
        <begin position="62"/>
        <end position="494"/>
    </location>
</feature>